<dbReference type="EMBL" id="KN831952">
    <property type="protein sequence ID" value="KIO10309.1"/>
    <property type="molecule type" value="Genomic_DNA"/>
</dbReference>
<dbReference type="AlphaFoldDB" id="A0A0C3PPC3"/>
<dbReference type="STRING" id="870435.A0A0C3PPC3"/>
<organism evidence="1 2">
    <name type="scientific">Pisolithus tinctorius Marx 270</name>
    <dbReference type="NCBI Taxonomy" id="870435"/>
    <lineage>
        <taxon>Eukaryota</taxon>
        <taxon>Fungi</taxon>
        <taxon>Dikarya</taxon>
        <taxon>Basidiomycota</taxon>
        <taxon>Agaricomycotina</taxon>
        <taxon>Agaricomycetes</taxon>
        <taxon>Agaricomycetidae</taxon>
        <taxon>Boletales</taxon>
        <taxon>Sclerodermatineae</taxon>
        <taxon>Pisolithaceae</taxon>
        <taxon>Pisolithus</taxon>
    </lineage>
</organism>
<gene>
    <name evidence="1" type="ORF">M404DRAFT_129836</name>
</gene>
<dbReference type="HOGENOM" id="CLU_085786_3_0_1"/>
<name>A0A0C3PPC3_PISTI</name>
<reference evidence="1 2" key="1">
    <citation type="submission" date="2014-04" db="EMBL/GenBank/DDBJ databases">
        <authorList>
            <consortium name="DOE Joint Genome Institute"/>
            <person name="Kuo A."/>
            <person name="Kohler A."/>
            <person name="Costa M.D."/>
            <person name="Nagy L.G."/>
            <person name="Floudas D."/>
            <person name="Copeland A."/>
            <person name="Barry K.W."/>
            <person name="Cichocki N."/>
            <person name="Veneault-Fourrey C."/>
            <person name="LaButti K."/>
            <person name="Lindquist E.A."/>
            <person name="Lipzen A."/>
            <person name="Lundell T."/>
            <person name="Morin E."/>
            <person name="Murat C."/>
            <person name="Sun H."/>
            <person name="Tunlid A."/>
            <person name="Henrissat B."/>
            <person name="Grigoriev I.V."/>
            <person name="Hibbett D.S."/>
            <person name="Martin F."/>
            <person name="Nordberg H.P."/>
            <person name="Cantor M.N."/>
            <person name="Hua S.X."/>
        </authorList>
    </citation>
    <scope>NUCLEOTIDE SEQUENCE [LARGE SCALE GENOMIC DNA]</scope>
    <source>
        <strain evidence="1 2">Marx 270</strain>
    </source>
</reference>
<evidence type="ECO:0008006" key="3">
    <source>
        <dbReference type="Google" id="ProtNLM"/>
    </source>
</evidence>
<protein>
    <recommendedName>
        <fullName evidence="3">Fungal-type protein kinase domain-containing protein</fullName>
    </recommendedName>
</protein>
<reference evidence="2" key="2">
    <citation type="submission" date="2015-01" db="EMBL/GenBank/DDBJ databases">
        <title>Evolutionary Origins and Diversification of the Mycorrhizal Mutualists.</title>
        <authorList>
            <consortium name="DOE Joint Genome Institute"/>
            <consortium name="Mycorrhizal Genomics Consortium"/>
            <person name="Kohler A."/>
            <person name="Kuo A."/>
            <person name="Nagy L.G."/>
            <person name="Floudas D."/>
            <person name="Copeland A."/>
            <person name="Barry K.W."/>
            <person name="Cichocki N."/>
            <person name="Veneault-Fourrey C."/>
            <person name="LaButti K."/>
            <person name="Lindquist E.A."/>
            <person name="Lipzen A."/>
            <person name="Lundell T."/>
            <person name="Morin E."/>
            <person name="Murat C."/>
            <person name="Riley R."/>
            <person name="Ohm R."/>
            <person name="Sun H."/>
            <person name="Tunlid A."/>
            <person name="Henrissat B."/>
            <person name="Grigoriev I.V."/>
            <person name="Hibbett D.S."/>
            <person name="Martin F."/>
        </authorList>
    </citation>
    <scope>NUCLEOTIDE SEQUENCE [LARGE SCALE GENOMIC DNA]</scope>
    <source>
        <strain evidence="2">Marx 270</strain>
    </source>
</reference>
<dbReference type="Proteomes" id="UP000054217">
    <property type="component" value="Unassembled WGS sequence"/>
</dbReference>
<sequence>MWLAVVYEAFEVIGHNAAKNKFYGPFNKLLNILFPCSSPFTVHPQYTLGSTQQCADFIITYGQNGPVLVIEVKPPHNYLHIANRAAADIQVRTHMHTMAASCALETLYSISAIGTQLTFYTLDTGNINADISPPPITCHPTQVNDTATASCWHRDVLCCSREMALCGIAMAISNACTTLYG</sequence>
<accession>A0A0C3PPC3</accession>
<evidence type="ECO:0000313" key="1">
    <source>
        <dbReference type="EMBL" id="KIO10309.1"/>
    </source>
</evidence>
<proteinExistence type="predicted"/>
<dbReference type="InParanoid" id="A0A0C3PPC3"/>
<dbReference type="OrthoDB" id="2606506at2759"/>
<keyword evidence="2" id="KW-1185">Reference proteome</keyword>
<evidence type="ECO:0000313" key="2">
    <source>
        <dbReference type="Proteomes" id="UP000054217"/>
    </source>
</evidence>